<dbReference type="SUPFAM" id="SSF116768">
    <property type="entry name" value="DNA-binding domain of EIN3-like"/>
    <property type="match status" value="1"/>
</dbReference>
<feature type="domain" description="Ethylene insensitive 3-like DNA-binding" evidence="6">
    <location>
        <begin position="47"/>
        <end position="302"/>
    </location>
</feature>
<keyword evidence="8" id="KW-1185">Reference proteome</keyword>
<organism evidence="7 8">
    <name type="scientific">Microthlaspi erraticum</name>
    <dbReference type="NCBI Taxonomy" id="1685480"/>
    <lineage>
        <taxon>Eukaryota</taxon>
        <taxon>Viridiplantae</taxon>
        <taxon>Streptophyta</taxon>
        <taxon>Embryophyta</taxon>
        <taxon>Tracheophyta</taxon>
        <taxon>Spermatophyta</taxon>
        <taxon>Magnoliopsida</taxon>
        <taxon>eudicotyledons</taxon>
        <taxon>Gunneridae</taxon>
        <taxon>Pentapetalae</taxon>
        <taxon>rosids</taxon>
        <taxon>malvids</taxon>
        <taxon>Brassicales</taxon>
        <taxon>Brassicaceae</taxon>
        <taxon>Coluteocarpeae</taxon>
        <taxon>Microthlaspi</taxon>
    </lineage>
</organism>
<dbReference type="GO" id="GO:0005634">
    <property type="term" value="C:nucleus"/>
    <property type="evidence" value="ECO:0007669"/>
    <property type="project" value="UniProtKB-SubCell"/>
</dbReference>
<comment type="similarity">
    <text evidence="2">Belongs to the EIN3 family.</text>
</comment>
<dbReference type="PANTHER" id="PTHR33305">
    <property type="entry name" value="ETHYLENE INSENSITIVE 3-LIKE 2 PROTEIN"/>
    <property type="match status" value="1"/>
</dbReference>
<name>A0A6D2L5Z8_9BRAS</name>
<feature type="compositionally biased region" description="Polar residues" evidence="5">
    <location>
        <begin position="349"/>
        <end position="366"/>
    </location>
</feature>
<feature type="region of interest" description="Disordered" evidence="5">
    <location>
        <begin position="345"/>
        <end position="369"/>
    </location>
</feature>
<dbReference type="GO" id="GO:0009873">
    <property type="term" value="P:ethylene-activated signaling pathway"/>
    <property type="evidence" value="ECO:0007669"/>
    <property type="project" value="UniProtKB-KW"/>
</dbReference>
<dbReference type="AlphaFoldDB" id="A0A6D2L5Z8"/>
<sequence length="537" mass="60324">MDMQNNKSVILRKLMAKPEPPSPERDARSDSRTVSSDDLTDEEMDIDELEKKIWKDKQRLRRLKLLSRLGLGTRSSKQPAVDRPEPQQVSRKRLMYLAHGGVLKCMSKALELCKAQGFVYGIVWEDGRTVAGASDSLHGWWRDRVKFDRNGPAAIKKHGKDIISSGGSDLGPESEDSTAETLLALQDTTLGALLSALMPNCRPPQRRYPLENGVTPPWWPTGKEDWWQDLAIPEQLQGLPPPYKKPHDLKKVWKVGVLIGVIRHMSASINNIRIYVRRSRTLQDRMTSREASLWLAALNKEKAIADKTPPRNSPGEESNASNVPVPVTVGETTNDLFPESANYDVEASAGSQLRRSQQHPEQGNSFHNKRRLEGDLGMSLQQPTLTCENSLCPYSQPQMGFNDRVSRENHQRACPYKAIAFYQETTTMHSSVVVPYPGYDRGFHVPKTENEENMFQSLQDQFNPSNNLYRPNAAQGGGNNSVYFSENRFDLVSNSMSASTSAVNHSLGFGFDGNLKTVGMENNLQDQEGNLLMPWFE</sequence>
<dbReference type="InterPro" id="IPR006957">
    <property type="entry name" value="EIN3"/>
</dbReference>
<dbReference type="GO" id="GO:0003700">
    <property type="term" value="F:DNA-binding transcription factor activity"/>
    <property type="evidence" value="ECO:0007669"/>
    <property type="project" value="InterPro"/>
</dbReference>
<feature type="compositionally biased region" description="Basic and acidic residues" evidence="5">
    <location>
        <begin position="22"/>
        <end position="31"/>
    </location>
</feature>
<feature type="region of interest" description="Disordered" evidence="5">
    <location>
        <begin position="305"/>
        <end position="326"/>
    </location>
</feature>
<evidence type="ECO:0000313" key="7">
    <source>
        <dbReference type="EMBL" id="CAA7061169.1"/>
    </source>
</evidence>
<dbReference type="InterPro" id="IPR023278">
    <property type="entry name" value="Ethylene_insens-like_DNA-bd"/>
</dbReference>
<evidence type="ECO:0000256" key="3">
    <source>
        <dbReference type="ARBA" id="ARBA00022745"/>
    </source>
</evidence>
<evidence type="ECO:0000256" key="1">
    <source>
        <dbReference type="ARBA" id="ARBA00004123"/>
    </source>
</evidence>
<dbReference type="EMBL" id="CACVBM020001851">
    <property type="protein sequence ID" value="CAA7061169.1"/>
    <property type="molecule type" value="Genomic_DNA"/>
</dbReference>
<reference evidence="7" key="1">
    <citation type="submission" date="2020-01" db="EMBL/GenBank/DDBJ databases">
        <authorList>
            <person name="Mishra B."/>
        </authorList>
    </citation>
    <scope>NUCLEOTIDE SEQUENCE [LARGE SCALE GENOMIC DNA]</scope>
</reference>
<keyword evidence="3" id="KW-0936">Ethylene signaling pathway</keyword>
<evidence type="ECO:0000256" key="4">
    <source>
        <dbReference type="ARBA" id="ARBA00023242"/>
    </source>
</evidence>
<gene>
    <name evidence="7" type="ORF">MERR_LOCUS48405</name>
</gene>
<feature type="region of interest" description="Disordered" evidence="5">
    <location>
        <begin position="1"/>
        <end position="41"/>
    </location>
</feature>
<proteinExistence type="inferred from homology"/>
<dbReference type="Pfam" id="PF04873">
    <property type="entry name" value="EIN3_DNA-bd"/>
    <property type="match status" value="1"/>
</dbReference>
<evidence type="ECO:0000313" key="8">
    <source>
        <dbReference type="Proteomes" id="UP000467841"/>
    </source>
</evidence>
<dbReference type="Proteomes" id="UP000467841">
    <property type="component" value="Unassembled WGS sequence"/>
</dbReference>
<comment type="caution">
    <text evidence="7">The sequence shown here is derived from an EMBL/GenBank/DDBJ whole genome shotgun (WGS) entry which is preliminary data.</text>
</comment>
<protein>
    <recommendedName>
        <fullName evidence="6">Ethylene insensitive 3-like DNA-binding domain-containing protein</fullName>
    </recommendedName>
</protein>
<dbReference type="Gene3D" id="1.10.3180.10">
    <property type="entry name" value="DNA-binding domain of EIN3-like"/>
    <property type="match status" value="1"/>
</dbReference>
<keyword evidence="4" id="KW-0539">Nucleus</keyword>
<dbReference type="OrthoDB" id="1107084at2759"/>
<dbReference type="GO" id="GO:0003677">
    <property type="term" value="F:DNA binding"/>
    <property type="evidence" value="ECO:0007669"/>
    <property type="project" value="TreeGrafter"/>
</dbReference>
<dbReference type="InterPro" id="IPR047091">
    <property type="entry name" value="EIN3-like_DNA-bd"/>
</dbReference>
<evidence type="ECO:0000256" key="5">
    <source>
        <dbReference type="SAM" id="MobiDB-lite"/>
    </source>
</evidence>
<accession>A0A6D2L5Z8</accession>
<dbReference type="PANTHER" id="PTHR33305:SF51">
    <property type="entry name" value="ETHYLENE INSENSITIVE 3-LIKE 2 PROTEIN"/>
    <property type="match status" value="1"/>
</dbReference>
<evidence type="ECO:0000259" key="6">
    <source>
        <dbReference type="Pfam" id="PF04873"/>
    </source>
</evidence>
<evidence type="ECO:0000256" key="2">
    <source>
        <dbReference type="ARBA" id="ARBA00009416"/>
    </source>
</evidence>
<comment type="subcellular location">
    <subcellularLocation>
        <location evidence="1">Nucleus</location>
    </subcellularLocation>
</comment>